<keyword evidence="9 17" id="KW-0735">Signal-anchor</keyword>
<evidence type="ECO:0000256" key="14">
    <source>
        <dbReference type="ARBA" id="ARBA00023180"/>
    </source>
</evidence>
<feature type="chain" id="PRO_5018102528" description="Beta-1,4-galactosyltransferase" evidence="18">
    <location>
        <begin position="36"/>
        <end position="340"/>
    </location>
</feature>
<dbReference type="PANTHER" id="PTHR19300:SF9">
    <property type="entry name" value="BETA-1,4-GALACTOSYLTRANSFERASE 4"/>
    <property type="match status" value="1"/>
</dbReference>
<comment type="cofactor">
    <cofactor evidence="1 17">
        <name>Mn(2+)</name>
        <dbReference type="ChEBI" id="CHEBI:29035"/>
    </cofactor>
</comment>
<evidence type="ECO:0000256" key="3">
    <source>
        <dbReference type="ARBA" id="ARBA00004922"/>
    </source>
</evidence>
<evidence type="ECO:0000256" key="6">
    <source>
        <dbReference type="ARBA" id="ARBA00022679"/>
    </source>
</evidence>
<feature type="signal peptide" evidence="18">
    <location>
        <begin position="1"/>
        <end position="35"/>
    </location>
</feature>
<evidence type="ECO:0000256" key="13">
    <source>
        <dbReference type="ARBA" id="ARBA00023157"/>
    </source>
</evidence>
<dbReference type="GO" id="GO:0005975">
    <property type="term" value="P:carbohydrate metabolic process"/>
    <property type="evidence" value="ECO:0007669"/>
    <property type="project" value="InterPro"/>
</dbReference>
<dbReference type="CTD" id="8702"/>
<dbReference type="InParanoid" id="A0A3P8WWG1"/>
<dbReference type="InterPro" id="IPR029044">
    <property type="entry name" value="Nucleotide-diphossugar_trans"/>
</dbReference>
<keyword evidence="13" id="KW-1015">Disulfide bond</keyword>
<dbReference type="InterPro" id="IPR003859">
    <property type="entry name" value="Galactosyl_T"/>
</dbReference>
<name>A0A3P8WWG1_CYNSE</name>
<keyword evidence="11 17" id="KW-0333">Golgi apparatus</keyword>
<keyword evidence="12" id="KW-0472">Membrane</keyword>
<proteinExistence type="inferred from homology"/>
<comment type="catalytic activity">
    <reaction evidence="16">
        <text>N-acetyl-D-glucosamine + UDP-alpha-D-galactose = beta-D-galactosyl-(1-&gt;4)-N-acetyl-D-glucosamine + UDP + H(+)</text>
        <dbReference type="Rhea" id="RHEA:17745"/>
        <dbReference type="ChEBI" id="CHEBI:15378"/>
        <dbReference type="ChEBI" id="CHEBI:58223"/>
        <dbReference type="ChEBI" id="CHEBI:60152"/>
        <dbReference type="ChEBI" id="CHEBI:66914"/>
        <dbReference type="ChEBI" id="CHEBI:506227"/>
        <dbReference type="EC" id="2.4.1.90"/>
    </reaction>
    <physiologicalReaction direction="left-to-right" evidence="16">
        <dbReference type="Rhea" id="RHEA:17746"/>
    </physiologicalReaction>
</comment>
<protein>
    <recommendedName>
        <fullName evidence="17">Beta-1,4-galactosyltransferase</fullName>
        <shortName evidence="17">Beta-1,4-GalTase</shortName>
        <ecNumber evidence="17">2.4.1.-</ecNumber>
    </recommendedName>
</protein>
<comment type="similarity">
    <text evidence="4 17">Belongs to the glycosyltransferase 7 family.</text>
</comment>
<keyword evidence="15 17" id="KW-0464">Manganese</keyword>
<dbReference type="GO" id="GO:0032580">
    <property type="term" value="C:Golgi cisterna membrane"/>
    <property type="evidence" value="ECO:0007669"/>
    <property type="project" value="UniProtKB-UniRule"/>
</dbReference>
<keyword evidence="18" id="KW-0732">Signal</keyword>
<evidence type="ECO:0000256" key="17">
    <source>
        <dbReference type="RuleBase" id="RU368121"/>
    </source>
</evidence>
<dbReference type="RefSeq" id="XP_008331555.1">
    <property type="nucleotide sequence ID" value="XM_008333333.3"/>
</dbReference>
<accession>A0A3P8WWG1</accession>
<organism evidence="21 22">
    <name type="scientific">Cynoglossus semilaevis</name>
    <name type="common">Tongue sole</name>
    <dbReference type="NCBI Taxonomy" id="244447"/>
    <lineage>
        <taxon>Eukaryota</taxon>
        <taxon>Metazoa</taxon>
        <taxon>Chordata</taxon>
        <taxon>Craniata</taxon>
        <taxon>Vertebrata</taxon>
        <taxon>Euteleostomi</taxon>
        <taxon>Actinopterygii</taxon>
        <taxon>Neopterygii</taxon>
        <taxon>Teleostei</taxon>
        <taxon>Neoteleostei</taxon>
        <taxon>Acanthomorphata</taxon>
        <taxon>Carangaria</taxon>
        <taxon>Pleuronectiformes</taxon>
        <taxon>Pleuronectoidei</taxon>
        <taxon>Cynoglossidae</taxon>
        <taxon>Cynoglossinae</taxon>
        <taxon>Cynoglossus</taxon>
    </lineage>
</organism>
<dbReference type="InterPro" id="IPR027995">
    <property type="entry name" value="Galactosyl_T_N"/>
</dbReference>
<dbReference type="KEGG" id="csem:103395579"/>
<reference evidence="21 22" key="1">
    <citation type="journal article" date="2014" name="Nat. Genet.">
        <title>Whole-genome sequence of a flatfish provides insights into ZW sex chromosome evolution and adaptation to a benthic lifestyle.</title>
        <authorList>
            <person name="Chen S."/>
            <person name="Zhang G."/>
            <person name="Shao C."/>
            <person name="Huang Q."/>
            <person name="Liu G."/>
            <person name="Zhang P."/>
            <person name="Song W."/>
            <person name="An N."/>
            <person name="Chalopin D."/>
            <person name="Volff J.N."/>
            <person name="Hong Y."/>
            <person name="Li Q."/>
            <person name="Sha Z."/>
            <person name="Zhou H."/>
            <person name="Xie M."/>
            <person name="Yu Q."/>
            <person name="Liu Y."/>
            <person name="Xiang H."/>
            <person name="Wang N."/>
            <person name="Wu K."/>
            <person name="Yang C."/>
            <person name="Zhou Q."/>
            <person name="Liao X."/>
            <person name="Yang L."/>
            <person name="Hu Q."/>
            <person name="Zhang J."/>
            <person name="Meng L."/>
            <person name="Jin L."/>
            <person name="Tian Y."/>
            <person name="Lian J."/>
            <person name="Yang J."/>
            <person name="Miao G."/>
            <person name="Liu S."/>
            <person name="Liang Z."/>
            <person name="Yan F."/>
            <person name="Li Y."/>
            <person name="Sun B."/>
            <person name="Zhang H."/>
            <person name="Zhang J."/>
            <person name="Zhu Y."/>
            <person name="Du M."/>
            <person name="Zhao Y."/>
            <person name="Schartl M."/>
            <person name="Tang Q."/>
            <person name="Wang J."/>
        </authorList>
    </citation>
    <scope>NUCLEOTIDE SEQUENCE</scope>
</reference>
<dbReference type="Ensembl" id="ENSCSET00000032188.1">
    <property type="protein sequence ID" value="ENSCSEP00000031778.1"/>
    <property type="gene ID" value="ENSCSEG00000020375.1"/>
</dbReference>
<dbReference type="PANTHER" id="PTHR19300">
    <property type="entry name" value="BETA-1,4-GALACTOSYLTRANSFERASE"/>
    <property type="match status" value="1"/>
</dbReference>
<dbReference type="InterPro" id="IPR027791">
    <property type="entry name" value="Galactosyl_T_C"/>
</dbReference>
<keyword evidence="22" id="KW-1185">Reference proteome</keyword>
<comment type="function">
    <text evidence="17">Responsible for the synthesis of complex-type N-linked oligosaccharides in many glycoproteins as well as the carbohydrate moieties of glycolipids.</text>
</comment>
<evidence type="ECO:0000256" key="10">
    <source>
        <dbReference type="ARBA" id="ARBA00022989"/>
    </source>
</evidence>
<dbReference type="Pfam" id="PF02709">
    <property type="entry name" value="Glyco_transf_7C"/>
    <property type="match status" value="1"/>
</dbReference>
<evidence type="ECO:0000313" key="21">
    <source>
        <dbReference type="Ensembl" id="ENSCSEP00000031778.1"/>
    </source>
</evidence>
<dbReference type="Proteomes" id="UP000265120">
    <property type="component" value="Chromosome 19"/>
</dbReference>
<dbReference type="GO" id="GO:0046872">
    <property type="term" value="F:metal ion binding"/>
    <property type="evidence" value="ECO:0007669"/>
    <property type="project" value="UniProtKB-UniRule"/>
</dbReference>
<reference evidence="21" key="3">
    <citation type="submission" date="2025-09" db="UniProtKB">
        <authorList>
            <consortium name="Ensembl"/>
        </authorList>
    </citation>
    <scope>IDENTIFICATION</scope>
</reference>
<keyword evidence="8 17" id="KW-0479">Metal-binding</keyword>
<dbReference type="Gene3D" id="3.90.550.10">
    <property type="entry name" value="Spore Coat Polysaccharide Biosynthesis Protein SpsA, Chain A"/>
    <property type="match status" value="1"/>
</dbReference>
<dbReference type="GO" id="GO:0000139">
    <property type="term" value="C:Golgi membrane"/>
    <property type="evidence" value="ECO:0007669"/>
    <property type="project" value="UniProtKB-SubCell"/>
</dbReference>
<dbReference type="UniPathway" id="UPA00378"/>
<feature type="domain" description="Galactosyltransferase C-terminal" evidence="19">
    <location>
        <begin position="209"/>
        <end position="284"/>
    </location>
</feature>
<dbReference type="FunFam" id="3.90.550.10:FF:000028">
    <property type="entry name" value="beta-1,4-galactosyltransferase 1"/>
    <property type="match status" value="1"/>
</dbReference>
<dbReference type="SUPFAM" id="SSF53448">
    <property type="entry name" value="Nucleotide-diphospho-sugar transferases"/>
    <property type="match status" value="1"/>
</dbReference>
<dbReference type="CDD" id="cd00899">
    <property type="entry name" value="b4GalT"/>
    <property type="match status" value="1"/>
</dbReference>
<evidence type="ECO:0000256" key="2">
    <source>
        <dbReference type="ARBA" id="ARBA00004323"/>
    </source>
</evidence>
<dbReference type="GeneID" id="103395579"/>
<dbReference type="EC" id="2.4.1.-" evidence="17"/>
<evidence type="ECO:0000259" key="20">
    <source>
        <dbReference type="Pfam" id="PF13733"/>
    </source>
</evidence>
<dbReference type="OrthoDB" id="10016069at2759"/>
<evidence type="ECO:0000256" key="5">
    <source>
        <dbReference type="ARBA" id="ARBA00022676"/>
    </source>
</evidence>
<evidence type="ECO:0000256" key="11">
    <source>
        <dbReference type="ARBA" id="ARBA00023034"/>
    </source>
</evidence>
<evidence type="ECO:0000256" key="9">
    <source>
        <dbReference type="ARBA" id="ARBA00022968"/>
    </source>
</evidence>
<dbReference type="GO" id="GO:0003945">
    <property type="term" value="F:N-acetyllactosamine synthase activity"/>
    <property type="evidence" value="ECO:0007669"/>
    <property type="project" value="UniProtKB-EC"/>
</dbReference>
<dbReference type="AlphaFoldDB" id="A0A3P8WWG1"/>
<evidence type="ECO:0000256" key="7">
    <source>
        <dbReference type="ARBA" id="ARBA00022692"/>
    </source>
</evidence>
<evidence type="ECO:0000256" key="8">
    <source>
        <dbReference type="ARBA" id="ARBA00022723"/>
    </source>
</evidence>
<keyword evidence="10" id="KW-1133">Transmembrane helix</keyword>
<dbReference type="STRING" id="244447.ENSCSEP00000031778"/>
<keyword evidence="5 17" id="KW-0328">Glycosyltransferase</keyword>
<evidence type="ECO:0000256" key="1">
    <source>
        <dbReference type="ARBA" id="ARBA00001936"/>
    </source>
</evidence>
<evidence type="ECO:0000259" key="19">
    <source>
        <dbReference type="Pfam" id="PF02709"/>
    </source>
</evidence>
<dbReference type="OMA" id="QAGDDKF"/>
<reference evidence="21" key="2">
    <citation type="submission" date="2025-08" db="UniProtKB">
        <authorList>
            <consortium name="Ensembl"/>
        </authorList>
    </citation>
    <scope>IDENTIFICATION</scope>
</reference>
<dbReference type="Pfam" id="PF13733">
    <property type="entry name" value="Glyco_transf_7N"/>
    <property type="match status" value="1"/>
</dbReference>
<evidence type="ECO:0000256" key="16">
    <source>
        <dbReference type="ARBA" id="ARBA00049413"/>
    </source>
</evidence>
<evidence type="ECO:0000256" key="18">
    <source>
        <dbReference type="SAM" id="SignalP"/>
    </source>
</evidence>
<keyword evidence="7" id="KW-0812">Transmembrane</keyword>
<evidence type="ECO:0000256" key="4">
    <source>
        <dbReference type="ARBA" id="ARBA00005735"/>
    </source>
</evidence>
<sequence length="340" mass="39005">MACSIFACKSLRRGKYFVPLFLLLSVLAWLAALSGESVKTFQVHLGPTGKSLRVELDSQLETSSQTTTTEDCPAQSPLLVGPLQLTFDSSLTQEDVEKENQVVVDGTYKPPDCTSRQNIAILIPHRNREKHLLFLLHYLHPFLQRQQLHYGIYVIHQAGDTKFNRAKLLNVGFLEAQKDYDWDCFFFHDVDLIPENDHNLYMCENNPKHLVVGRNVTGYKLRYKGYFGGVTAMNSRQFLQVNGFSNNYWGWGGEDDDLRIRTEIHNMTIVRPPADVARYTMVFHSRDSGNEVNKQRLVLVRSTKRLWKKDGLSSCKYQVLSLDRLPLYVNITVDIGKPFN</sequence>
<comment type="subcellular location">
    <subcellularLocation>
        <location evidence="2 17">Golgi apparatus membrane</location>
        <topology evidence="2 17">Single-pass type II membrane protein</topology>
    </subcellularLocation>
</comment>
<keyword evidence="6 17" id="KW-0808">Transferase</keyword>
<evidence type="ECO:0000313" key="22">
    <source>
        <dbReference type="Proteomes" id="UP000265120"/>
    </source>
</evidence>
<keyword evidence="14 17" id="KW-0325">Glycoprotein</keyword>
<dbReference type="FunCoup" id="A0A3P8WWG1">
    <property type="interactions" value="763"/>
</dbReference>
<evidence type="ECO:0000256" key="15">
    <source>
        <dbReference type="ARBA" id="ARBA00023211"/>
    </source>
</evidence>
<dbReference type="GeneTree" id="ENSGT00940000158378"/>
<comment type="pathway">
    <text evidence="3 17">Protein modification; protein glycosylation.</text>
</comment>
<evidence type="ECO:0000256" key="12">
    <source>
        <dbReference type="ARBA" id="ARBA00023136"/>
    </source>
</evidence>
<dbReference type="PRINTS" id="PR02050">
    <property type="entry name" value="B14GALTRFASE"/>
</dbReference>
<feature type="domain" description="Galactosyltransferase N-terminal" evidence="20">
    <location>
        <begin position="72"/>
        <end position="204"/>
    </location>
</feature>